<dbReference type="EMBL" id="OMOD01000118">
    <property type="protein sequence ID" value="SPF39202.1"/>
    <property type="molecule type" value="Genomic_DNA"/>
</dbReference>
<dbReference type="Proteomes" id="UP000238701">
    <property type="component" value="Unassembled WGS sequence"/>
</dbReference>
<reference evidence="2" key="1">
    <citation type="submission" date="2018-02" db="EMBL/GenBank/DDBJ databases">
        <authorList>
            <person name="Hausmann B."/>
        </authorList>
    </citation>
    <scope>NUCLEOTIDE SEQUENCE [LARGE SCALE GENOMIC DNA]</scope>
    <source>
        <strain evidence="2">Peat soil MAG SbA1</strain>
    </source>
</reference>
<accession>A0A2U3KHS1</accession>
<sequence length="83" mass="9667">MKTTLEIPDAIFRRAKTVAAERGIPFRALVSEALADKLRAQSDRDSKPWMKTFGKLRHLHTETARINRIIEEEFDQIETEDQQ</sequence>
<protein>
    <submittedName>
        <fullName evidence="1">Toxin-antitoxin system, antitoxin component, ribbon-helix-helix domain protein</fullName>
    </submittedName>
</protein>
<evidence type="ECO:0000313" key="2">
    <source>
        <dbReference type="Proteomes" id="UP000238701"/>
    </source>
</evidence>
<evidence type="ECO:0000313" key="1">
    <source>
        <dbReference type="EMBL" id="SPF39202.1"/>
    </source>
</evidence>
<name>A0A2U3KHS1_9BACT</name>
<organism evidence="1 2">
    <name type="scientific">Candidatus Sulfotelmatobacter kueseliae</name>
    <dbReference type="NCBI Taxonomy" id="2042962"/>
    <lineage>
        <taxon>Bacteria</taxon>
        <taxon>Pseudomonadati</taxon>
        <taxon>Acidobacteriota</taxon>
        <taxon>Terriglobia</taxon>
        <taxon>Terriglobales</taxon>
        <taxon>Candidatus Korobacteraceae</taxon>
        <taxon>Candidatus Sulfotelmatobacter</taxon>
    </lineage>
</organism>
<proteinExistence type="predicted"/>
<dbReference type="AlphaFoldDB" id="A0A2U3KHS1"/>
<gene>
    <name evidence="1" type="ORF">SBA1_260008</name>
</gene>